<evidence type="ECO:0000259" key="4">
    <source>
        <dbReference type="PROSITE" id="PS50051"/>
    </source>
</evidence>
<evidence type="ECO:0000313" key="5">
    <source>
        <dbReference type="EnsemblPlants" id="MELO3C031411.2.1"/>
    </source>
</evidence>
<name>A0A9I9EBE1_CUCME</name>
<comment type="subunit">
    <text evidence="3">Interacts with H3K4me3 and to a lesser extent with H3K4me2.</text>
</comment>
<comment type="subcellular location">
    <subcellularLocation>
        <location evidence="3">Nucleus</location>
    </subcellularLocation>
</comment>
<dbReference type="GO" id="GO:0005634">
    <property type="term" value="C:nucleus"/>
    <property type="evidence" value="ECO:0007669"/>
    <property type="project" value="UniProtKB-SubCell"/>
</dbReference>
<dbReference type="Gramene" id="MELO3C031411.2.1">
    <property type="protein sequence ID" value="MELO3C031411.2.1"/>
    <property type="gene ID" value="MELO3C031411.2"/>
</dbReference>
<dbReference type="GO" id="GO:0006355">
    <property type="term" value="P:regulation of DNA-templated transcription"/>
    <property type="evidence" value="ECO:0007669"/>
    <property type="project" value="UniProtKB-UniRule"/>
</dbReference>
<comment type="domain">
    <text evidence="3">The PHD-type zinc finger mediates the binding to H3K4me3.</text>
</comment>
<comment type="similarity">
    <text evidence="3">Belongs to the Alfin family.</text>
</comment>
<dbReference type="PANTHER" id="PTHR12321">
    <property type="entry name" value="CPG BINDING PROTEIN"/>
    <property type="match status" value="1"/>
</dbReference>
<dbReference type="EnsemblPlants" id="MELO3C031411.2.1">
    <property type="protein sequence ID" value="MELO3C031411.2.1"/>
    <property type="gene ID" value="MELO3C031411.2"/>
</dbReference>
<keyword evidence="1" id="KW-0547">Nucleotide-binding</keyword>
<keyword evidence="3" id="KW-0479">Metal-binding</keyword>
<keyword evidence="3" id="KW-0539">Nucleus</keyword>
<keyword evidence="3" id="KW-0862">Zinc</keyword>
<dbReference type="PROSITE" id="PS50051">
    <property type="entry name" value="MCM_2"/>
    <property type="match status" value="1"/>
</dbReference>
<dbReference type="InterPro" id="IPR027417">
    <property type="entry name" value="P-loop_NTPase"/>
</dbReference>
<keyword evidence="3" id="KW-0805">Transcription regulation</keyword>
<keyword evidence="3" id="KW-0863">Zinc-finger</keyword>
<dbReference type="InterPro" id="IPR001208">
    <property type="entry name" value="MCM_dom"/>
</dbReference>
<dbReference type="Gene3D" id="3.40.50.300">
    <property type="entry name" value="P-loop containing nucleotide triphosphate hydrolases"/>
    <property type="match status" value="1"/>
</dbReference>
<dbReference type="Pfam" id="PF00493">
    <property type="entry name" value="MCM"/>
    <property type="match status" value="1"/>
</dbReference>
<keyword evidence="3" id="KW-0156">Chromatin regulator</keyword>
<feature type="domain" description="MCM C-terminal AAA(+) ATPase" evidence="4">
    <location>
        <begin position="64"/>
        <end position="128"/>
    </location>
</feature>
<sequence length="260" mass="29359">MLTFSPIGYFISTLFYFYSYSHFSATQEITARVFMPLFECPSQRSRTNQTKGNLKFFNLEHQNFGSFRSLIDISPNACRCIWFAGQTSKIRGDLHICLMGDSGVAKSQLLKHIINVAPRGIYTTGKGSCSKNIDCCPADKDQNKKHHPLDLNTLKGHRDSSTGLCFSSDGSNLATGNLMLKGFINNVILNSLLRYVYRFFDAYRERNLCLYGFPNEVWEVNLTYAEEVPPKLLDLALGISFAKDGMQERDWLALVTEAAI</sequence>
<dbReference type="InterPro" id="IPR045104">
    <property type="entry name" value="Alfin"/>
</dbReference>
<organism evidence="5">
    <name type="scientific">Cucumis melo</name>
    <name type="common">Muskmelon</name>
    <dbReference type="NCBI Taxonomy" id="3656"/>
    <lineage>
        <taxon>Eukaryota</taxon>
        <taxon>Viridiplantae</taxon>
        <taxon>Streptophyta</taxon>
        <taxon>Embryophyta</taxon>
        <taxon>Tracheophyta</taxon>
        <taxon>Spermatophyta</taxon>
        <taxon>Magnoliopsida</taxon>
        <taxon>eudicotyledons</taxon>
        <taxon>Gunneridae</taxon>
        <taxon>Pentapetalae</taxon>
        <taxon>rosids</taxon>
        <taxon>fabids</taxon>
        <taxon>Cucurbitales</taxon>
        <taxon>Cucurbitaceae</taxon>
        <taxon>Benincaseae</taxon>
        <taxon>Cucumis</taxon>
    </lineage>
</organism>
<dbReference type="GO" id="GO:0000976">
    <property type="term" value="F:transcription cis-regulatory region binding"/>
    <property type="evidence" value="ECO:0007669"/>
    <property type="project" value="TreeGrafter"/>
</dbReference>
<dbReference type="GO" id="GO:0003712">
    <property type="term" value="F:transcription coregulator activity"/>
    <property type="evidence" value="ECO:0007669"/>
    <property type="project" value="TreeGrafter"/>
</dbReference>
<dbReference type="InterPro" id="IPR021998">
    <property type="entry name" value="Alfin_N"/>
</dbReference>
<evidence type="ECO:0000256" key="2">
    <source>
        <dbReference type="ARBA" id="ARBA00022840"/>
    </source>
</evidence>
<dbReference type="Pfam" id="PF12165">
    <property type="entry name" value="Alfin"/>
    <property type="match status" value="1"/>
</dbReference>
<protein>
    <recommendedName>
        <fullName evidence="3">PHD finger protein ALFIN-LIKE</fullName>
    </recommendedName>
</protein>
<dbReference type="GO" id="GO:0005524">
    <property type="term" value="F:ATP binding"/>
    <property type="evidence" value="ECO:0007669"/>
    <property type="project" value="UniProtKB-KW"/>
</dbReference>
<evidence type="ECO:0000256" key="3">
    <source>
        <dbReference type="RuleBase" id="RU369089"/>
    </source>
</evidence>
<keyword evidence="2" id="KW-0067">ATP-binding</keyword>
<comment type="function">
    <text evidence="3">Histone-binding component that specifically recognizes H3 tails trimethylated on 'Lys-4' (H3K4me3), which mark transcription start sites of virtually all active genes.</text>
</comment>
<reference evidence="5" key="1">
    <citation type="submission" date="2023-03" db="UniProtKB">
        <authorList>
            <consortium name="EnsemblPlants"/>
        </authorList>
    </citation>
    <scope>IDENTIFICATION</scope>
</reference>
<proteinExistence type="inferred from homology"/>
<accession>A0A9I9EBE1</accession>
<dbReference type="AlphaFoldDB" id="A0A9I9EBE1"/>
<keyword evidence="3" id="KW-0804">Transcription</keyword>
<dbReference type="GO" id="GO:0008270">
    <property type="term" value="F:zinc ion binding"/>
    <property type="evidence" value="ECO:0007669"/>
    <property type="project" value="UniProtKB-KW"/>
</dbReference>
<dbReference type="GO" id="GO:0042393">
    <property type="term" value="F:histone binding"/>
    <property type="evidence" value="ECO:0007669"/>
    <property type="project" value="UniProtKB-UniRule"/>
</dbReference>
<evidence type="ECO:0000256" key="1">
    <source>
        <dbReference type="ARBA" id="ARBA00022741"/>
    </source>
</evidence>
<dbReference type="PANTHER" id="PTHR12321:SF98">
    <property type="entry name" value="PHD FINGER PROTEIN ALFIN-LIKE 5"/>
    <property type="match status" value="1"/>
</dbReference>
<dbReference type="GO" id="GO:0006325">
    <property type="term" value="P:chromatin organization"/>
    <property type="evidence" value="ECO:0007669"/>
    <property type="project" value="UniProtKB-UniRule"/>
</dbReference>